<keyword evidence="3" id="KW-1185">Reference proteome</keyword>
<accession>A0AAV6VRP9</accession>
<protein>
    <submittedName>
        <fullName evidence="2">Uncharacterized protein</fullName>
    </submittedName>
</protein>
<dbReference type="Proteomes" id="UP000827092">
    <property type="component" value="Unassembled WGS sequence"/>
</dbReference>
<reference evidence="2 3" key="1">
    <citation type="journal article" date="2022" name="Nat. Ecol. Evol.">
        <title>A masculinizing supergene underlies an exaggerated male reproductive morph in a spider.</title>
        <authorList>
            <person name="Hendrickx F."/>
            <person name="De Corte Z."/>
            <person name="Sonet G."/>
            <person name="Van Belleghem S.M."/>
            <person name="Kostlbacher S."/>
            <person name="Vangestel C."/>
        </authorList>
    </citation>
    <scope>NUCLEOTIDE SEQUENCE [LARGE SCALE GENOMIC DNA]</scope>
    <source>
        <strain evidence="2">W744_W776</strain>
    </source>
</reference>
<organism evidence="2 3">
    <name type="scientific">Oedothorax gibbosus</name>
    <dbReference type="NCBI Taxonomy" id="931172"/>
    <lineage>
        <taxon>Eukaryota</taxon>
        <taxon>Metazoa</taxon>
        <taxon>Ecdysozoa</taxon>
        <taxon>Arthropoda</taxon>
        <taxon>Chelicerata</taxon>
        <taxon>Arachnida</taxon>
        <taxon>Araneae</taxon>
        <taxon>Araneomorphae</taxon>
        <taxon>Entelegynae</taxon>
        <taxon>Araneoidea</taxon>
        <taxon>Linyphiidae</taxon>
        <taxon>Erigoninae</taxon>
        <taxon>Oedothorax</taxon>
    </lineage>
</organism>
<name>A0AAV6VRP9_9ARAC</name>
<dbReference type="AlphaFoldDB" id="A0AAV6VRP9"/>
<evidence type="ECO:0000313" key="3">
    <source>
        <dbReference type="Proteomes" id="UP000827092"/>
    </source>
</evidence>
<dbReference type="EMBL" id="JAFNEN010000035">
    <property type="protein sequence ID" value="KAG8198830.1"/>
    <property type="molecule type" value="Genomic_DNA"/>
</dbReference>
<comment type="caution">
    <text evidence="2">The sequence shown here is derived from an EMBL/GenBank/DDBJ whole genome shotgun (WGS) entry which is preliminary data.</text>
</comment>
<evidence type="ECO:0000313" key="2">
    <source>
        <dbReference type="EMBL" id="KAG8198830.1"/>
    </source>
</evidence>
<feature type="region of interest" description="Disordered" evidence="1">
    <location>
        <begin position="1"/>
        <end position="65"/>
    </location>
</feature>
<proteinExistence type="predicted"/>
<sequence length="74" mass="8170">MQVEGKPRFMSTRAHFGPPKSSHDRITLLSSCEDRRDSSSASFVSSLRSEGTGEDGRPETGTPQRHLLVIEVIN</sequence>
<feature type="compositionally biased region" description="Basic and acidic residues" evidence="1">
    <location>
        <begin position="21"/>
        <end position="38"/>
    </location>
</feature>
<feature type="compositionally biased region" description="Low complexity" evidence="1">
    <location>
        <begin position="39"/>
        <end position="49"/>
    </location>
</feature>
<gene>
    <name evidence="2" type="ORF">JTE90_007132</name>
</gene>
<evidence type="ECO:0000256" key="1">
    <source>
        <dbReference type="SAM" id="MobiDB-lite"/>
    </source>
</evidence>